<keyword evidence="3" id="KW-1185">Reference proteome</keyword>
<feature type="domain" description="Sieve element occlusion N-terminal" evidence="1">
    <location>
        <begin position="35"/>
        <end position="121"/>
    </location>
</feature>
<dbReference type="EMBL" id="PJQY01002388">
    <property type="protein sequence ID" value="PQP94118.1"/>
    <property type="molecule type" value="Genomic_DNA"/>
</dbReference>
<comment type="caution">
    <text evidence="2">The sequence shown here is derived from an EMBL/GenBank/DDBJ whole genome shotgun (WGS) entry which is preliminary data.</text>
</comment>
<evidence type="ECO:0000313" key="2">
    <source>
        <dbReference type="EMBL" id="PQP94118.1"/>
    </source>
</evidence>
<dbReference type="Pfam" id="PF14576">
    <property type="entry name" value="SEO_N"/>
    <property type="match status" value="1"/>
</dbReference>
<dbReference type="STRING" id="2094558.A0A314XPE8"/>
<sequence>MGSVSKSVSQVVSITTTTTSIENMEASKKSLFAMSDAEILEGIYATHEVSHDHDSFDVHSLFSITQSIIKCSKQIIDSIDQKVPQVYAENMGGITIAPSFSTPLCVLKSIVREVPCKAQGKRMPTMPR</sequence>
<dbReference type="OrthoDB" id="10316120at2759"/>
<dbReference type="Proteomes" id="UP000250321">
    <property type="component" value="Unassembled WGS sequence"/>
</dbReference>
<proteinExistence type="predicted"/>
<name>A0A314XPE8_PRUYE</name>
<evidence type="ECO:0000259" key="1">
    <source>
        <dbReference type="Pfam" id="PF14576"/>
    </source>
</evidence>
<protein>
    <submittedName>
        <fullName evidence="2">Protein SIEVE ELEMENT OCCLUSION B</fullName>
    </submittedName>
</protein>
<accession>A0A314XPE8</accession>
<evidence type="ECO:0000313" key="3">
    <source>
        <dbReference type="Proteomes" id="UP000250321"/>
    </source>
</evidence>
<gene>
    <name evidence="2" type="ORF">Pyn_15462</name>
</gene>
<reference evidence="2 3" key="1">
    <citation type="submission" date="2018-02" db="EMBL/GenBank/DDBJ databases">
        <title>Draft genome of wild Prunus yedoensis var. nudiflora.</title>
        <authorList>
            <person name="Baek S."/>
            <person name="Kim J.-H."/>
            <person name="Choi K."/>
            <person name="Kim G.-B."/>
            <person name="Cho A."/>
            <person name="Jang H."/>
            <person name="Shin C.-H."/>
            <person name="Yu H.-J."/>
            <person name="Mun J.-H."/>
        </authorList>
    </citation>
    <scope>NUCLEOTIDE SEQUENCE [LARGE SCALE GENOMIC DNA]</scope>
    <source>
        <strain evidence="3">cv. Jeju island</strain>
        <tissue evidence="2">Leaf</tissue>
    </source>
</reference>
<dbReference type="InterPro" id="IPR027942">
    <property type="entry name" value="SEO_N"/>
</dbReference>
<organism evidence="2 3">
    <name type="scientific">Prunus yedoensis var. nudiflora</name>
    <dbReference type="NCBI Taxonomy" id="2094558"/>
    <lineage>
        <taxon>Eukaryota</taxon>
        <taxon>Viridiplantae</taxon>
        <taxon>Streptophyta</taxon>
        <taxon>Embryophyta</taxon>
        <taxon>Tracheophyta</taxon>
        <taxon>Spermatophyta</taxon>
        <taxon>Magnoliopsida</taxon>
        <taxon>eudicotyledons</taxon>
        <taxon>Gunneridae</taxon>
        <taxon>Pentapetalae</taxon>
        <taxon>rosids</taxon>
        <taxon>fabids</taxon>
        <taxon>Rosales</taxon>
        <taxon>Rosaceae</taxon>
        <taxon>Amygdaloideae</taxon>
        <taxon>Amygdaleae</taxon>
        <taxon>Prunus</taxon>
    </lineage>
</organism>
<dbReference type="AlphaFoldDB" id="A0A314XPE8"/>